<evidence type="ECO:0000256" key="1">
    <source>
        <dbReference type="SAM" id="Phobius"/>
    </source>
</evidence>
<reference evidence="2 3" key="1">
    <citation type="submission" date="2018-10" db="EMBL/GenBank/DDBJ databases">
        <authorList>
            <person name="Criscuolo A."/>
        </authorList>
    </citation>
    <scope>NUCLEOTIDE SEQUENCE [LARGE SCALE GENOMIC DNA]</scope>
    <source>
        <strain evidence="2">DnA1</strain>
    </source>
</reference>
<keyword evidence="1" id="KW-0812">Transmembrane</keyword>
<evidence type="ECO:0000313" key="2">
    <source>
        <dbReference type="EMBL" id="VCU71752.1"/>
    </source>
</evidence>
<protein>
    <recommendedName>
        <fullName evidence="4">PepSY-associated TM helix</fullName>
    </recommendedName>
</protein>
<organism evidence="2 3">
    <name type="scientific">Pigmentiphaga humi</name>
    <dbReference type="NCBI Taxonomy" id="2478468"/>
    <lineage>
        <taxon>Bacteria</taxon>
        <taxon>Pseudomonadati</taxon>
        <taxon>Pseudomonadota</taxon>
        <taxon>Betaproteobacteria</taxon>
        <taxon>Burkholderiales</taxon>
        <taxon>Alcaligenaceae</taxon>
        <taxon>Pigmentiphaga</taxon>
    </lineage>
</organism>
<keyword evidence="1" id="KW-0472">Membrane</keyword>
<keyword evidence="1" id="KW-1133">Transmembrane helix</keyword>
<dbReference type="EMBL" id="UWPJ01000029">
    <property type="protein sequence ID" value="VCU71752.1"/>
    <property type="molecule type" value="Genomic_DNA"/>
</dbReference>
<dbReference type="RefSeq" id="WP_124081339.1">
    <property type="nucleotide sequence ID" value="NZ_UWPJ01000029.1"/>
</dbReference>
<accession>A0A3P4B6N9</accession>
<name>A0A3P4B6N9_9BURK</name>
<dbReference type="Pfam" id="PF03929">
    <property type="entry name" value="PepSY_TM"/>
    <property type="match status" value="1"/>
</dbReference>
<keyword evidence="3" id="KW-1185">Reference proteome</keyword>
<evidence type="ECO:0008006" key="4">
    <source>
        <dbReference type="Google" id="ProtNLM"/>
    </source>
</evidence>
<dbReference type="AlphaFoldDB" id="A0A3P4B6N9"/>
<feature type="transmembrane region" description="Helical" evidence="1">
    <location>
        <begin position="12"/>
        <end position="33"/>
    </location>
</feature>
<dbReference type="PANTHER" id="PTHR34219">
    <property type="entry name" value="IRON-REGULATED INNER MEMBRANE PROTEIN-RELATED"/>
    <property type="match status" value="1"/>
</dbReference>
<dbReference type="Proteomes" id="UP000277294">
    <property type="component" value="Unassembled WGS sequence"/>
</dbReference>
<dbReference type="InterPro" id="IPR005625">
    <property type="entry name" value="PepSY-ass_TM"/>
</dbReference>
<dbReference type="OrthoDB" id="7238323at2"/>
<feature type="transmembrane region" description="Helical" evidence="1">
    <location>
        <begin position="377"/>
        <end position="398"/>
    </location>
</feature>
<feature type="transmembrane region" description="Helical" evidence="1">
    <location>
        <begin position="156"/>
        <end position="180"/>
    </location>
</feature>
<evidence type="ECO:0000313" key="3">
    <source>
        <dbReference type="Proteomes" id="UP000277294"/>
    </source>
</evidence>
<feature type="transmembrane region" description="Helical" evidence="1">
    <location>
        <begin position="223"/>
        <end position="242"/>
    </location>
</feature>
<gene>
    <name evidence="2" type="ORF">PIGHUM_03842</name>
</gene>
<dbReference type="PANTHER" id="PTHR34219:SF5">
    <property type="entry name" value="BLR4505 PROTEIN"/>
    <property type="match status" value="1"/>
</dbReference>
<proteinExistence type="predicted"/>
<sequence length="409" mass="45273">MVRRLASTAHRLAGLAMAGFLVVTGLTGAVISWEHEVDEWLNPHLFRPAAPGPLLGPFELARRVEQADGRVAVFSLPLGYDGEHAVDLFVEPRRDARTGSRFAVDYNQVFIDPASGEIVGRRMAGKPALDREHLMAFLYRLHYSLHVPPFWGTDKWGVWLLGGIGLLWMLDCFTGLVLTLPARGGARIKAGRPARSGWSRWKVSWQIKRGAGSYRRVLDLHRAFSLWLWGLLLVVAATSWTLNLSTELFRPMLGAVSSLTPDPFAHRQPVPAAQRRPPRLSFEQAAGLAEREARALGWDLPAGSIFHAGAYRLYCVEFHAEGDEHGPGLGPRRMCLDGDTGEILERRVPGEGTLADKIVHLQFPLHSGRLLGTPGRILVSLTGVAVAMLSITGVILWWRKRRARARAAR</sequence>